<sequence length="287" mass="27608">MITVAGASGLDPVVGLPEGVPSALLAAVGDRHRGPVLVLSPRHAARGAREQAHVLVAARPDLRVGVLVLDHHALTLLLAGRLAAGPAAADDPGRAVALVRSVAARSRSLVWYPRAGGRAGAWDGTPQPVPAGARLRSLLGRPGYLAEVGAAGLLPARLGLGPDAGAAGAAVLHSAGPLPDALARHLDGRAGTAVDAGPAPGCPYASPGSVELTLLVAPTGPVLPGPACPVCGAGTGAAGCVFCGTAAVPAALPPVAPAPPAPAPPAPPVPATGPAPARPLVPAGGSA</sequence>
<feature type="compositionally biased region" description="Pro residues" evidence="1">
    <location>
        <begin position="255"/>
        <end position="279"/>
    </location>
</feature>
<organism evidence="2 3">
    <name type="scientific">Microlunatus capsulatus</name>
    <dbReference type="NCBI Taxonomy" id="99117"/>
    <lineage>
        <taxon>Bacteria</taxon>
        <taxon>Bacillati</taxon>
        <taxon>Actinomycetota</taxon>
        <taxon>Actinomycetes</taxon>
        <taxon>Propionibacteriales</taxon>
        <taxon>Propionibacteriaceae</taxon>
        <taxon>Microlunatus</taxon>
    </lineage>
</organism>
<comment type="caution">
    <text evidence="2">The sequence shown here is derived from an EMBL/GenBank/DDBJ whole genome shotgun (WGS) entry which is preliminary data.</text>
</comment>
<evidence type="ECO:0000313" key="3">
    <source>
        <dbReference type="Proteomes" id="UP000758168"/>
    </source>
</evidence>
<feature type="region of interest" description="Disordered" evidence="1">
    <location>
        <begin position="255"/>
        <end position="287"/>
    </location>
</feature>
<accession>A0ABS4Z8Y7</accession>
<reference evidence="2 3" key="1">
    <citation type="submission" date="2021-03" db="EMBL/GenBank/DDBJ databases">
        <title>Sequencing the genomes of 1000 actinobacteria strains.</title>
        <authorList>
            <person name="Klenk H.-P."/>
        </authorList>
    </citation>
    <scope>NUCLEOTIDE SEQUENCE [LARGE SCALE GENOMIC DNA]</scope>
    <source>
        <strain evidence="2 3">DSM 12936</strain>
    </source>
</reference>
<evidence type="ECO:0008006" key="4">
    <source>
        <dbReference type="Google" id="ProtNLM"/>
    </source>
</evidence>
<dbReference type="Proteomes" id="UP000758168">
    <property type="component" value="Unassembled WGS sequence"/>
</dbReference>
<protein>
    <recommendedName>
        <fullName evidence="4">Zinc ribbon domain-containing protein</fullName>
    </recommendedName>
</protein>
<evidence type="ECO:0000256" key="1">
    <source>
        <dbReference type="SAM" id="MobiDB-lite"/>
    </source>
</evidence>
<dbReference type="EMBL" id="JAGIOB010000001">
    <property type="protein sequence ID" value="MBP2417519.1"/>
    <property type="molecule type" value="Genomic_DNA"/>
</dbReference>
<evidence type="ECO:0000313" key="2">
    <source>
        <dbReference type="EMBL" id="MBP2417519.1"/>
    </source>
</evidence>
<dbReference type="RefSeq" id="WP_210056147.1">
    <property type="nucleotide sequence ID" value="NZ_JAGIOB010000001.1"/>
</dbReference>
<proteinExistence type="predicted"/>
<name>A0ABS4Z8Y7_9ACTN</name>
<gene>
    <name evidence="2" type="ORF">JOF54_002441</name>
</gene>
<keyword evidence="3" id="KW-1185">Reference proteome</keyword>